<feature type="active site" evidence="10">
    <location>
        <position position="207"/>
    </location>
</feature>
<proteinExistence type="inferred from homology"/>
<dbReference type="GO" id="GO:0016301">
    <property type="term" value="F:kinase activity"/>
    <property type="evidence" value="ECO:0007669"/>
    <property type="project" value="UniProtKB-KW"/>
</dbReference>
<keyword evidence="1 10" id="KW-0963">Cytoplasm</keyword>
<dbReference type="NCBIfam" id="NF002320">
    <property type="entry name" value="PRK01259.1"/>
    <property type="match status" value="1"/>
</dbReference>
<feature type="binding site" evidence="10">
    <location>
        <position position="234"/>
    </location>
    <ligand>
        <name>D-ribose 5-phosphate</name>
        <dbReference type="ChEBI" id="CHEBI:78346"/>
    </ligand>
</feature>
<evidence type="ECO:0000256" key="2">
    <source>
        <dbReference type="ARBA" id="ARBA00022679"/>
    </source>
</evidence>
<dbReference type="InterPro" id="IPR029057">
    <property type="entry name" value="PRTase-like"/>
</dbReference>
<dbReference type="GO" id="GO:0005524">
    <property type="term" value="F:ATP binding"/>
    <property type="evidence" value="ECO:0007669"/>
    <property type="project" value="UniProtKB-KW"/>
</dbReference>
<keyword evidence="6 10" id="KW-0418">Kinase</keyword>
<dbReference type="CDD" id="cd06223">
    <property type="entry name" value="PRTases_typeI"/>
    <property type="match status" value="1"/>
</dbReference>
<evidence type="ECO:0000313" key="12">
    <source>
        <dbReference type="EMBL" id="KPL87870.1"/>
    </source>
</evidence>
<dbReference type="Proteomes" id="UP000050502">
    <property type="component" value="Unassembled WGS sequence"/>
</dbReference>
<dbReference type="GO" id="GO:0005737">
    <property type="term" value="C:cytoplasm"/>
    <property type="evidence" value="ECO:0007669"/>
    <property type="project" value="UniProtKB-SubCell"/>
</dbReference>
<evidence type="ECO:0000256" key="5">
    <source>
        <dbReference type="ARBA" id="ARBA00022741"/>
    </source>
</evidence>
<dbReference type="GO" id="GO:0002189">
    <property type="term" value="C:ribose phosphate diphosphokinase complex"/>
    <property type="evidence" value="ECO:0007669"/>
    <property type="project" value="TreeGrafter"/>
</dbReference>
<dbReference type="GO" id="GO:0006015">
    <property type="term" value="P:5-phosphoribose 1-diphosphate biosynthetic process"/>
    <property type="evidence" value="ECO:0007669"/>
    <property type="project" value="UniProtKB-UniRule"/>
</dbReference>
<feature type="domain" description="Ribose-phosphate pyrophosphokinase N-terminal" evidence="11">
    <location>
        <begin position="19"/>
        <end position="135"/>
    </location>
</feature>
<comment type="caution">
    <text evidence="12">The sequence shown here is derived from an EMBL/GenBank/DDBJ whole genome shotgun (WGS) entry which is preliminary data.</text>
</comment>
<dbReference type="InterPro" id="IPR000836">
    <property type="entry name" value="PRTase_dom"/>
</dbReference>
<evidence type="ECO:0000256" key="6">
    <source>
        <dbReference type="ARBA" id="ARBA00022777"/>
    </source>
</evidence>
<dbReference type="Pfam" id="PF13793">
    <property type="entry name" value="Pribosyltran_N"/>
    <property type="match status" value="1"/>
</dbReference>
<dbReference type="FunFam" id="3.40.50.2020:FF:000007">
    <property type="entry name" value="Ribose-phosphate pyrophosphokinase"/>
    <property type="match status" value="1"/>
</dbReference>
<sequence length="328" mass="36072">MQEPTGATTRGGRTLYGEIKIYTGTAHPELAHEICDYLKIPLSGADVFQFPNENIFVKLHQSVRGQDVFLIQPMTRPVNKNIMELLIMIDTLKRDSAGRITAVIPYFAYARSDKKDQPRVPITARLLADLIETAGADRYLTIDLHAGQIQGFFKIPGDELTAFHLQRDYLLRKGLDNMVVVAPDVGATKKARNLAEALNAPLAIVEKRRVGNDPTARALSLIGDVEGKNAIIFDDEIDTAGTMTNAIHFLKQAGAKEVYAVATHGILSPPALERLREAPLTELILTNTVPIPPEKRLPNMTILSVAPLLGEVIRRIHFGISVGALFNE</sequence>
<dbReference type="FunFam" id="3.40.50.2020:FF:000002">
    <property type="entry name" value="Ribose-phosphate pyrophosphokinase"/>
    <property type="match status" value="1"/>
</dbReference>
<accession>A0A0P6Y7A3</accession>
<dbReference type="InterPro" id="IPR005946">
    <property type="entry name" value="Rib-P_diPkinase"/>
</dbReference>
<evidence type="ECO:0000256" key="4">
    <source>
        <dbReference type="ARBA" id="ARBA00022727"/>
    </source>
</evidence>
<keyword evidence="3 10" id="KW-0479">Metal-binding</keyword>
<dbReference type="Gene3D" id="3.40.50.2020">
    <property type="match status" value="2"/>
</dbReference>
<dbReference type="PANTHER" id="PTHR10210">
    <property type="entry name" value="RIBOSE-PHOSPHATE DIPHOSPHOKINASE FAMILY MEMBER"/>
    <property type="match status" value="1"/>
</dbReference>
<evidence type="ECO:0000256" key="8">
    <source>
        <dbReference type="ARBA" id="ARBA00022842"/>
    </source>
</evidence>
<gene>
    <name evidence="10" type="primary">prs</name>
    <name evidence="12" type="ORF">SE16_10020</name>
</gene>
<comment type="similarity">
    <text evidence="10">Belongs to the ribose-phosphate pyrophosphokinase family. Class I subfamily.</text>
</comment>
<keyword evidence="2 10" id="KW-0808">Transferase</keyword>
<dbReference type="SUPFAM" id="SSF53271">
    <property type="entry name" value="PRTase-like"/>
    <property type="match status" value="1"/>
</dbReference>
<dbReference type="RefSeq" id="WP_054494003.1">
    <property type="nucleotide sequence ID" value="NZ_BBZA01000242.1"/>
</dbReference>
<dbReference type="Pfam" id="PF14572">
    <property type="entry name" value="Pribosyl_synth"/>
    <property type="match status" value="1"/>
</dbReference>
<dbReference type="EC" id="2.7.6.1" evidence="10"/>
<organism evidence="12 13">
    <name type="scientific">Ardenticatena maritima</name>
    <dbReference type="NCBI Taxonomy" id="872965"/>
    <lineage>
        <taxon>Bacteria</taxon>
        <taxon>Bacillati</taxon>
        <taxon>Chloroflexota</taxon>
        <taxon>Ardenticatenia</taxon>
        <taxon>Ardenticatenales</taxon>
        <taxon>Ardenticatenaceae</taxon>
        <taxon>Ardenticatena</taxon>
    </lineage>
</organism>
<dbReference type="GO" id="GO:0004749">
    <property type="term" value="F:ribose phosphate diphosphokinase activity"/>
    <property type="evidence" value="ECO:0007669"/>
    <property type="project" value="UniProtKB-UniRule"/>
</dbReference>
<feature type="binding site" evidence="10">
    <location>
        <begin position="238"/>
        <end position="242"/>
    </location>
    <ligand>
        <name>D-ribose 5-phosphate</name>
        <dbReference type="ChEBI" id="CHEBI:78346"/>
    </ligand>
</feature>
<dbReference type="OrthoDB" id="9777067at2"/>
<comment type="subcellular location">
    <subcellularLocation>
        <location evidence="10">Cytoplasm</location>
    </subcellularLocation>
</comment>
<feature type="binding site" evidence="10">
    <location>
        <position position="184"/>
    </location>
    <ligand>
        <name>Mg(2+)</name>
        <dbReference type="ChEBI" id="CHEBI:18420"/>
    </ligand>
</feature>
<evidence type="ECO:0000256" key="7">
    <source>
        <dbReference type="ARBA" id="ARBA00022840"/>
    </source>
</evidence>
<dbReference type="GO" id="GO:0006164">
    <property type="term" value="P:purine nucleotide biosynthetic process"/>
    <property type="evidence" value="ECO:0007669"/>
    <property type="project" value="TreeGrafter"/>
</dbReference>
<evidence type="ECO:0000256" key="10">
    <source>
        <dbReference type="HAMAP-Rule" id="MF_00583"/>
    </source>
</evidence>
<dbReference type="PATRIC" id="fig|872965.6.peg.2052"/>
<evidence type="ECO:0000256" key="9">
    <source>
        <dbReference type="ARBA" id="ARBA00049535"/>
    </source>
</evidence>
<comment type="function">
    <text evidence="10">Involved in the biosynthesis of the central metabolite phospho-alpha-D-ribosyl-1-pyrophosphate (PRPP) via the transfer of pyrophosphoryl group from ATP to 1-hydroxyl of ribose-5-phosphate (Rib-5-P).</text>
</comment>
<keyword evidence="7 10" id="KW-0067">ATP-binding</keyword>
<reference evidence="12 13" key="1">
    <citation type="submission" date="2015-07" db="EMBL/GenBank/DDBJ databases">
        <title>Whole genome sequence of Ardenticatena maritima DSM 23922.</title>
        <authorList>
            <person name="Hemp J."/>
            <person name="Ward L.M."/>
            <person name="Pace L.A."/>
            <person name="Fischer W.W."/>
        </authorList>
    </citation>
    <scope>NUCLEOTIDE SEQUENCE [LARGE SCALE GENOMIC DNA]</scope>
    <source>
        <strain evidence="12 13">110S</strain>
    </source>
</reference>
<dbReference type="NCBIfam" id="TIGR01251">
    <property type="entry name" value="ribP_PPkin"/>
    <property type="match status" value="1"/>
</dbReference>
<name>A0A0P6Y7A3_9CHLR</name>
<protein>
    <recommendedName>
        <fullName evidence="10">Ribose-phosphate pyrophosphokinase</fullName>
        <shortName evidence="10">RPPK</shortName>
        <ecNumber evidence="10">2.7.6.1</ecNumber>
    </recommendedName>
    <alternativeName>
        <fullName evidence="10">5-phospho-D-ribosyl alpha-1-diphosphate synthase</fullName>
    </alternativeName>
    <alternativeName>
        <fullName evidence="10">Phosphoribosyl diphosphate synthase</fullName>
    </alternativeName>
    <alternativeName>
        <fullName evidence="10">Phosphoribosyl pyrophosphate synthase</fullName>
        <shortName evidence="10">P-Rib-PP synthase</shortName>
        <shortName evidence="10">PRPP synthase</shortName>
        <shortName evidence="10">PRPPase</shortName>
    </alternativeName>
</protein>
<dbReference type="UniPathway" id="UPA00087">
    <property type="reaction ID" value="UER00172"/>
</dbReference>
<evidence type="ECO:0000256" key="3">
    <source>
        <dbReference type="ARBA" id="ARBA00022723"/>
    </source>
</evidence>
<evidence type="ECO:0000259" key="11">
    <source>
        <dbReference type="Pfam" id="PF13793"/>
    </source>
</evidence>
<dbReference type="GO" id="GO:0000287">
    <property type="term" value="F:magnesium ion binding"/>
    <property type="evidence" value="ECO:0007669"/>
    <property type="project" value="UniProtKB-UniRule"/>
</dbReference>
<dbReference type="InterPro" id="IPR037515">
    <property type="entry name" value="Rib-P_diPkinase_bac"/>
</dbReference>
<evidence type="ECO:0000313" key="13">
    <source>
        <dbReference type="Proteomes" id="UP000050502"/>
    </source>
</evidence>
<feature type="binding site" evidence="10">
    <location>
        <begin position="52"/>
        <end position="54"/>
    </location>
    <ligand>
        <name>ATP</name>
        <dbReference type="ChEBI" id="CHEBI:30616"/>
    </ligand>
</feature>
<keyword evidence="5 10" id="KW-0547">Nucleotide-binding</keyword>
<evidence type="ECO:0000256" key="1">
    <source>
        <dbReference type="ARBA" id="ARBA00022490"/>
    </source>
</evidence>
<comment type="catalytic activity">
    <reaction evidence="9 10">
        <text>D-ribose 5-phosphate + ATP = 5-phospho-alpha-D-ribose 1-diphosphate + AMP + H(+)</text>
        <dbReference type="Rhea" id="RHEA:15609"/>
        <dbReference type="ChEBI" id="CHEBI:15378"/>
        <dbReference type="ChEBI" id="CHEBI:30616"/>
        <dbReference type="ChEBI" id="CHEBI:58017"/>
        <dbReference type="ChEBI" id="CHEBI:78346"/>
        <dbReference type="ChEBI" id="CHEBI:456215"/>
        <dbReference type="EC" id="2.7.6.1"/>
    </reaction>
</comment>
<dbReference type="InterPro" id="IPR029099">
    <property type="entry name" value="Pribosyltran_N"/>
</dbReference>
<dbReference type="PANTHER" id="PTHR10210:SF41">
    <property type="entry name" value="RIBOSE-PHOSPHATE PYROPHOSPHOKINASE 1, CHLOROPLASTIC"/>
    <property type="match status" value="1"/>
</dbReference>
<dbReference type="AlphaFoldDB" id="A0A0P6Y7A3"/>
<dbReference type="EMBL" id="LGKN01000005">
    <property type="protein sequence ID" value="KPL87870.1"/>
    <property type="molecule type" value="Genomic_DNA"/>
</dbReference>
<keyword evidence="8 10" id="KW-0460">Magnesium</keyword>
<feature type="binding site" evidence="10">
    <location>
        <position position="145"/>
    </location>
    <ligand>
        <name>Mg(2+)</name>
        <dbReference type="ChEBI" id="CHEBI:18420"/>
    </ligand>
</feature>
<keyword evidence="4 10" id="KW-0545">Nucleotide biosynthesis</keyword>
<dbReference type="HAMAP" id="MF_00583_B">
    <property type="entry name" value="RibP_PPkinase_B"/>
    <property type="match status" value="1"/>
</dbReference>
<comment type="pathway">
    <text evidence="10">Metabolic intermediate biosynthesis; 5-phospho-alpha-D-ribose 1-diphosphate biosynthesis; 5-phospho-alpha-D-ribose 1-diphosphate from D-ribose 5-phosphate (route I): step 1/1.</text>
</comment>
<comment type="cofactor">
    <cofactor evidence="10">
        <name>Mg(2+)</name>
        <dbReference type="ChEBI" id="CHEBI:18420"/>
    </cofactor>
    <text evidence="10">Binds 2 Mg(2+) ions per subunit.</text>
</comment>
<comment type="subunit">
    <text evidence="10">Homohexamer.</text>
</comment>
<comment type="caution">
    <text evidence="10">Lacks conserved residue(s) required for the propagation of feature annotation.</text>
</comment>
<feature type="binding site" evidence="10">
    <location>
        <position position="209"/>
    </location>
    <ligand>
        <name>D-ribose 5-phosphate</name>
        <dbReference type="ChEBI" id="CHEBI:78346"/>
    </ligand>
</feature>
<dbReference type="SMART" id="SM01400">
    <property type="entry name" value="Pribosyltran_N"/>
    <property type="match status" value="1"/>
</dbReference>